<sequence length="148" mass="15926">MELLCWAVIVPLSLLSPVTGIAQSLWTPCGPVRHYWVLVKLLVTLPCTVILLLHMPPTTRLAAAAAQGQLQGTALHDLRIQLVADSAIAIAVLLFMTILAIYKPQGKRSSTEPAPRWVKWMGRAALVGAGVFLVTHLLGGGMGHHGFH</sequence>
<name>A0A2W5DIL4_9BURK</name>
<evidence type="ECO:0000256" key="1">
    <source>
        <dbReference type="SAM" id="Phobius"/>
    </source>
</evidence>
<feature type="transmembrane region" description="Helical" evidence="1">
    <location>
        <begin position="122"/>
        <end position="142"/>
    </location>
</feature>
<keyword evidence="1" id="KW-1133">Transmembrane helix</keyword>
<gene>
    <name evidence="2" type="ORF">DI603_16295</name>
</gene>
<evidence type="ECO:0008006" key="4">
    <source>
        <dbReference type="Google" id="ProtNLM"/>
    </source>
</evidence>
<feature type="transmembrane region" description="Helical" evidence="1">
    <location>
        <begin position="34"/>
        <end position="53"/>
    </location>
</feature>
<proteinExistence type="predicted"/>
<feature type="transmembrane region" description="Helical" evidence="1">
    <location>
        <begin position="82"/>
        <end position="102"/>
    </location>
</feature>
<keyword evidence="1" id="KW-0472">Membrane</keyword>
<keyword evidence="1" id="KW-0812">Transmembrane</keyword>
<dbReference type="EMBL" id="QFOD01000017">
    <property type="protein sequence ID" value="PZP29624.1"/>
    <property type="molecule type" value="Genomic_DNA"/>
</dbReference>
<comment type="caution">
    <text evidence="2">The sequence shown here is derived from an EMBL/GenBank/DDBJ whole genome shotgun (WGS) entry which is preliminary data.</text>
</comment>
<accession>A0A2W5DIL4</accession>
<evidence type="ECO:0000313" key="3">
    <source>
        <dbReference type="Proteomes" id="UP000249633"/>
    </source>
</evidence>
<protein>
    <recommendedName>
        <fullName evidence="4">Transmembrane protein</fullName>
    </recommendedName>
</protein>
<dbReference type="AlphaFoldDB" id="A0A2W5DIL4"/>
<reference evidence="2 3" key="1">
    <citation type="submission" date="2017-08" db="EMBL/GenBank/DDBJ databases">
        <title>Infants hospitalized years apart are colonized by the same room-sourced microbial strains.</title>
        <authorList>
            <person name="Brooks B."/>
            <person name="Olm M.R."/>
            <person name="Firek B.A."/>
            <person name="Baker R."/>
            <person name="Thomas B.C."/>
            <person name="Morowitz M.J."/>
            <person name="Banfield J.F."/>
        </authorList>
    </citation>
    <scope>NUCLEOTIDE SEQUENCE [LARGE SCALE GENOMIC DNA]</scope>
    <source>
        <strain evidence="2">S2_012_000_R2_81</strain>
    </source>
</reference>
<organism evidence="2 3">
    <name type="scientific">Roseateles depolymerans</name>
    <dbReference type="NCBI Taxonomy" id="76731"/>
    <lineage>
        <taxon>Bacteria</taxon>
        <taxon>Pseudomonadati</taxon>
        <taxon>Pseudomonadota</taxon>
        <taxon>Betaproteobacteria</taxon>
        <taxon>Burkholderiales</taxon>
        <taxon>Sphaerotilaceae</taxon>
        <taxon>Roseateles</taxon>
    </lineage>
</organism>
<dbReference type="Proteomes" id="UP000249633">
    <property type="component" value="Unassembled WGS sequence"/>
</dbReference>
<evidence type="ECO:0000313" key="2">
    <source>
        <dbReference type="EMBL" id="PZP29624.1"/>
    </source>
</evidence>